<dbReference type="Proteomes" id="UP000093173">
    <property type="component" value="Unassembled WGS sequence"/>
</dbReference>
<evidence type="ECO:0000313" key="3">
    <source>
        <dbReference type="EMBL" id="OCH73177.1"/>
    </source>
</evidence>
<evidence type="ECO:0000256" key="1">
    <source>
        <dbReference type="SAM" id="MobiDB-lite"/>
    </source>
</evidence>
<feature type="transmembrane region" description="Helical" evidence="2">
    <location>
        <begin position="138"/>
        <end position="160"/>
    </location>
</feature>
<name>A0A1B9QVP8_9VIBR</name>
<dbReference type="RefSeq" id="WP_065577289.1">
    <property type="nucleotide sequence ID" value="NZ_JBNGCH010000829.1"/>
</dbReference>
<evidence type="ECO:0000313" key="4">
    <source>
        <dbReference type="Proteomes" id="UP000093173"/>
    </source>
</evidence>
<keyword evidence="4" id="KW-1185">Reference proteome</keyword>
<evidence type="ECO:0000256" key="2">
    <source>
        <dbReference type="SAM" id="Phobius"/>
    </source>
</evidence>
<accession>A0A1B9QVP8</accession>
<feature type="transmembrane region" description="Helical" evidence="2">
    <location>
        <begin position="48"/>
        <end position="65"/>
    </location>
</feature>
<dbReference type="AlphaFoldDB" id="A0A1B9QVP8"/>
<keyword evidence="2" id="KW-1133">Transmembrane helix</keyword>
<keyword evidence="2" id="KW-0472">Membrane</keyword>
<sequence>MSERAPINESKTTSKNQTTRQNAPINWECTGQFNFTTGYGATKAETAIAHYATFIAPIVLYFFSWKALDWSVLQLVVASFLTLDMIGGVLTNSLGSMKRFLHTNQKIEVNWVGQLVGSKFLFPATHFQLFAIPLCFDIAWSYAFIWYAVMMISIVIIHWLPMYLHRSIALFVVMHSIILSQLMPAPEGLEWIAPIFIMKLVLSHGVREEPYRPTLTS</sequence>
<dbReference type="EMBL" id="MAJZ01000829">
    <property type="protein sequence ID" value="OCH73177.1"/>
    <property type="molecule type" value="Genomic_DNA"/>
</dbReference>
<feature type="transmembrane region" description="Helical" evidence="2">
    <location>
        <begin position="71"/>
        <end position="90"/>
    </location>
</feature>
<protein>
    <submittedName>
        <fullName evidence="3">Uncharacterized protein</fullName>
    </submittedName>
</protein>
<reference evidence="4" key="1">
    <citation type="submission" date="2016-06" db="EMBL/GenBank/DDBJ databases">
        <authorList>
            <person name="Hehemann J.-H."/>
            <person name="Arevalo P."/>
            <person name="Datta M.S."/>
            <person name="Polz M.F."/>
        </authorList>
    </citation>
    <scope>NUCLEOTIDE SEQUENCE [LARGE SCALE GENOMIC DNA]</scope>
    <source>
        <strain evidence="4">9CSC122</strain>
    </source>
</reference>
<feature type="transmembrane region" description="Helical" evidence="2">
    <location>
        <begin position="111"/>
        <end position="132"/>
    </location>
</feature>
<feature type="compositionally biased region" description="Polar residues" evidence="1">
    <location>
        <begin position="9"/>
        <end position="21"/>
    </location>
</feature>
<proteinExistence type="predicted"/>
<gene>
    <name evidence="3" type="ORF">A6E14_02955</name>
</gene>
<organism evidence="3 4">
    <name type="scientific">Vibrio genomosp. F10</name>
    <dbReference type="NCBI Taxonomy" id="723171"/>
    <lineage>
        <taxon>Bacteria</taxon>
        <taxon>Pseudomonadati</taxon>
        <taxon>Pseudomonadota</taxon>
        <taxon>Gammaproteobacteria</taxon>
        <taxon>Vibrionales</taxon>
        <taxon>Vibrionaceae</taxon>
        <taxon>Vibrio</taxon>
    </lineage>
</organism>
<comment type="caution">
    <text evidence="3">The sequence shown here is derived from an EMBL/GenBank/DDBJ whole genome shotgun (WGS) entry which is preliminary data.</text>
</comment>
<keyword evidence="2" id="KW-0812">Transmembrane</keyword>
<feature type="region of interest" description="Disordered" evidence="1">
    <location>
        <begin position="1"/>
        <end position="21"/>
    </location>
</feature>